<evidence type="ECO:0000313" key="2">
    <source>
        <dbReference type="Proteomes" id="UP001152795"/>
    </source>
</evidence>
<keyword evidence="2" id="KW-1185">Reference proteome</keyword>
<comment type="caution">
    <text evidence="1">The sequence shown here is derived from an EMBL/GenBank/DDBJ whole genome shotgun (WGS) entry which is preliminary data.</text>
</comment>
<dbReference type="OrthoDB" id="5945826at2759"/>
<gene>
    <name evidence="1" type="ORF">PACLA_8A037860</name>
</gene>
<organism evidence="1 2">
    <name type="scientific">Paramuricea clavata</name>
    <name type="common">Red gorgonian</name>
    <name type="synonym">Violescent sea-whip</name>
    <dbReference type="NCBI Taxonomy" id="317549"/>
    <lineage>
        <taxon>Eukaryota</taxon>
        <taxon>Metazoa</taxon>
        <taxon>Cnidaria</taxon>
        <taxon>Anthozoa</taxon>
        <taxon>Octocorallia</taxon>
        <taxon>Malacalcyonacea</taxon>
        <taxon>Plexauridae</taxon>
        <taxon>Paramuricea</taxon>
    </lineage>
</organism>
<protein>
    <submittedName>
        <fullName evidence="1">Uncharacterized protein</fullName>
    </submittedName>
</protein>
<proteinExistence type="predicted"/>
<name>A0A7D9MFA7_PARCT</name>
<dbReference type="AlphaFoldDB" id="A0A7D9MFA7"/>
<accession>A0A7D9MFA7</accession>
<sequence length="394" mass="44102">MNDVRAGASVRVLLDYTIYQADFAHVVEEKVVAVQLLQSVARATWNTFKKDGEWEWILVSTNGVKHQVRYEIGASTFKGEQYNKANVKWFTKKQSCYKKPVLSHDKNGEILSGSLVDLMTSVQGGSDIRCCAGDSAFPVQSLDMTKSFVSGQNVDHVSVIYDSHKKTLVFQNNAYWWFTLQSTLGTRDMSRWTVGEHTSRGHTQSRVNIDWFADPCWKLVFAHDKRGVAKSGSRADLVSAIKNGARVRVQIPSYRTAEADNLSIRNGHVTAQLLKRLTEKNLTRIADDTSWFWQMISTTGKVTSTLYKVGEHKHVSTTSSYEEIRWFIDTKPWALVYSHDARGQPIEGNEKDVVRAVQSGHRRTGRGGGGGGSPPSFLGSRAIFDEQSGNFGLQ</sequence>
<dbReference type="EMBL" id="CACRXK020041185">
    <property type="protein sequence ID" value="CAB4045695.1"/>
    <property type="molecule type" value="Genomic_DNA"/>
</dbReference>
<evidence type="ECO:0000313" key="1">
    <source>
        <dbReference type="EMBL" id="CAB4045695.1"/>
    </source>
</evidence>
<reference evidence="1" key="1">
    <citation type="submission" date="2020-04" db="EMBL/GenBank/DDBJ databases">
        <authorList>
            <person name="Alioto T."/>
            <person name="Alioto T."/>
            <person name="Gomez Garrido J."/>
        </authorList>
    </citation>
    <scope>NUCLEOTIDE SEQUENCE</scope>
    <source>
        <strain evidence="1">A484AB</strain>
    </source>
</reference>
<dbReference type="Proteomes" id="UP001152795">
    <property type="component" value="Unassembled WGS sequence"/>
</dbReference>